<dbReference type="CDD" id="cd00038">
    <property type="entry name" value="CAP_ED"/>
    <property type="match status" value="1"/>
</dbReference>
<evidence type="ECO:0000259" key="1">
    <source>
        <dbReference type="PROSITE" id="PS50042"/>
    </source>
</evidence>
<dbReference type="InterPro" id="IPR014710">
    <property type="entry name" value="RmlC-like_jellyroll"/>
</dbReference>
<dbReference type="Proteomes" id="UP000282832">
    <property type="component" value="Unassembled WGS sequence"/>
</dbReference>
<dbReference type="SUPFAM" id="SSF51206">
    <property type="entry name" value="cAMP-binding domain-like"/>
    <property type="match status" value="1"/>
</dbReference>
<evidence type="ECO:0000313" key="3">
    <source>
        <dbReference type="Proteomes" id="UP000282832"/>
    </source>
</evidence>
<dbReference type="AlphaFoldDB" id="A0A437PW55"/>
<feature type="domain" description="Cyclic nucleotide-binding" evidence="1">
    <location>
        <begin position="44"/>
        <end position="140"/>
    </location>
</feature>
<sequence length="199" mass="23484">MKNEISFLDKISNTNYYNVKNPKINISPIQFFVSKILLQKKKKGELLLRQGDVCDKMYYFEKGLVKVFATQNDNEVATWFSKEGDFLTLVNSFNYGVPSHESIEVLEDISYYAIPKNYYFQLLDFSSQISLFTMFEMLKNVCEYQTQTIMLRTMKSQDRYNYFVEHYADLIDRINQKDLASFIGLDETYLSKIINDSKK</sequence>
<comment type="caution">
    <text evidence="2">The sequence shown here is derived from an EMBL/GenBank/DDBJ whole genome shotgun (WGS) entry which is preliminary data.</text>
</comment>
<dbReference type="Pfam" id="PF00027">
    <property type="entry name" value="cNMP_binding"/>
    <property type="match status" value="1"/>
</dbReference>
<organism evidence="2 3">
    <name type="scientific">Sandaracinomonas limnophila</name>
    <dbReference type="NCBI Taxonomy" id="1862386"/>
    <lineage>
        <taxon>Bacteria</taxon>
        <taxon>Pseudomonadati</taxon>
        <taxon>Bacteroidota</taxon>
        <taxon>Cytophagia</taxon>
        <taxon>Cytophagales</taxon>
        <taxon>Flectobacillaceae</taxon>
        <taxon>Sandaracinomonas</taxon>
    </lineage>
</organism>
<dbReference type="OrthoDB" id="758145at2"/>
<dbReference type="RefSeq" id="WP_127802048.1">
    <property type="nucleotide sequence ID" value="NZ_SACY01000001.1"/>
</dbReference>
<dbReference type="EMBL" id="SACY01000001">
    <property type="protein sequence ID" value="RVU26495.1"/>
    <property type="molecule type" value="Genomic_DNA"/>
</dbReference>
<dbReference type="PROSITE" id="PS50042">
    <property type="entry name" value="CNMP_BINDING_3"/>
    <property type="match status" value="1"/>
</dbReference>
<dbReference type="InterPro" id="IPR018490">
    <property type="entry name" value="cNMP-bd_dom_sf"/>
</dbReference>
<protein>
    <submittedName>
        <fullName evidence="2">Crp/Fnr family transcriptional regulator</fullName>
    </submittedName>
</protein>
<evidence type="ECO:0000313" key="2">
    <source>
        <dbReference type="EMBL" id="RVU26495.1"/>
    </source>
</evidence>
<dbReference type="InterPro" id="IPR000595">
    <property type="entry name" value="cNMP-bd_dom"/>
</dbReference>
<reference evidence="2 3" key="1">
    <citation type="submission" date="2019-01" db="EMBL/GenBank/DDBJ databases">
        <authorList>
            <person name="Chen W.-M."/>
        </authorList>
    </citation>
    <scope>NUCLEOTIDE SEQUENCE [LARGE SCALE GENOMIC DNA]</scope>
    <source>
        <strain evidence="2 3">FSY-15</strain>
    </source>
</reference>
<accession>A0A437PW55</accession>
<proteinExistence type="predicted"/>
<gene>
    <name evidence="2" type="ORF">EOJ36_00420</name>
</gene>
<keyword evidence="3" id="KW-1185">Reference proteome</keyword>
<name>A0A437PW55_9BACT</name>
<dbReference type="Gene3D" id="2.60.120.10">
    <property type="entry name" value="Jelly Rolls"/>
    <property type="match status" value="1"/>
</dbReference>